<evidence type="ECO:0000313" key="1">
    <source>
        <dbReference type="EMBL" id="GAI52272.1"/>
    </source>
</evidence>
<reference evidence="1" key="1">
    <citation type="journal article" date="2014" name="Front. Microbiol.">
        <title>High frequency of phylogenetically diverse reductive dehalogenase-homologous genes in deep subseafloor sedimentary metagenomes.</title>
        <authorList>
            <person name="Kawai M."/>
            <person name="Futagami T."/>
            <person name="Toyoda A."/>
            <person name="Takaki Y."/>
            <person name="Nishi S."/>
            <person name="Hori S."/>
            <person name="Arai W."/>
            <person name="Tsubouchi T."/>
            <person name="Morono Y."/>
            <person name="Uchiyama I."/>
            <person name="Ito T."/>
            <person name="Fujiyama A."/>
            <person name="Inagaki F."/>
            <person name="Takami H."/>
        </authorList>
    </citation>
    <scope>NUCLEOTIDE SEQUENCE</scope>
    <source>
        <strain evidence="1">Expedition CK06-06</strain>
    </source>
</reference>
<name>X1P7H9_9ZZZZ</name>
<protein>
    <submittedName>
        <fullName evidence="1">Uncharacterized protein</fullName>
    </submittedName>
</protein>
<sequence>MIYCFQCPLKDKCSVPKVETSEPSLELKFNWLPDGAESQCPLYRLINTPKIFSIIDKMKEGYIEAAKEAEQKEVNDKK</sequence>
<proteinExistence type="predicted"/>
<dbReference type="EMBL" id="BARV01036276">
    <property type="protein sequence ID" value="GAI52272.1"/>
    <property type="molecule type" value="Genomic_DNA"/>
</dbReference>
<gene>
    <name evidence="1" type="ORF">S06H3_56403</name>
</gene>
<dbReference type="AlphaFoldDB" id="X1P7H9"/>
<organism evidence="1">
    <name type="scientific">marine sediment metagenome</name>
    <dbReference type="NCBI Taxonomy" id="412755"/>
    <lineage>
        <taxon>unclassified sequences</taxon>
        <taxon>metagenomes</taxon>
        <taxon>ecological metagenomes</taxon>
    </lineage>
</organism>
<accession>X1P7H9</accession>
<comment type="caution">
    <text evidence="1">The sequence shown here is derived from an EMBL/GenBank/DDBJ whole genome shotgun (WGS) entry which is preliminary data.</text>
</comment>